<protein>
    <recommendedName>
        <fullName evidence="1">Resolvase/invertase-type recombinase catalytic domain-containing protein</fullName>
    </recommendedName>
</protein>
<dbReference type="Pfam" id="PF00239">
    <property type="entry name" value="Resolvase"/>
    <property type="match status" value="1"/>
</dbReference>
<dbReference type="Proteomes" id="UP000625682">
    <property type="component" value="Unassembled WGS sequence"/>
</dbReference>
<dbReference type="AlphaFoldDB" id="A0A917NM49"/>
<accession>A0A917NM49</accession>
<organism evidence="2 3">
    <name type="scientific">Streptomyces lacrimifluminis</name>
    <dbReference type="NCBI Taxonomy" id="1500077"/>
    <lineage>
        <taxon>Bacteria</taxon>
        <taxon>Bacillati</taxon>
        <taxon>Actinomycetota</taxon>
        <taxon>Actinomycetes</taxon>
        <taxon>Kitasatosporales</taxon>
        <taxon>Streptomycetaceae</taxon>
        <taxon>Streptomyces</taxon>
    </lineage>
</organism>
<dbReference type="SUPFAM" id="SSF53041">
    <property type="entry name" value="Resolvase-like"/>
    <property type="match status" value="1"/>
</dbReference>
<reference evidence="2" key="2">
    <citation type="submission" date="2020-09" db="EMBL/GenBank/DDBJ databases">
        <authorList>
            <person name="Sun Q."/>
            <person name="Zhou Y."/>
        </authorList>
    </citation>
    <scope>NUCLEOTIDE SEQUENCE</scope>
    <source>
        <strain evidence="2">CGMCC 4.7272</strain>
    </source>
</reference>
<proteinExistence type="predicted"/>
<dbReference type="GO" id="GO:0003677">
    <property type="term" value="F:DNA binding"/>
    <property type="evidence" value="ECO:0007669"/>
    <property type="project" value="InterPro"/>
</dbReference>
<dbReference type="Gene3D" id="3.40.50.1390">
    <property type="entry name" value="Resolvase, N-terminal catalytic domain"/>
    <property type="match status" value="1"/>
</dbReference>
<feature type="domain" description="Resolvase/invertase-type recombinase catalytic" evidence="1">
    <location>
        <begin position="25"/>
        <end position="115"/>
    </location>
</feature>
<dbReference type="GO" id="GO:0000150">
    <property type="term" value="F:DNA strand exchange activity"/>
    <property type="evidence" value="ECO:0007669"/>
    <property type="project" value="InterPro"/>
</dbReference>
<dbReference type="InterPro" id="IPR006119">
    <property type="entry name" value="Resolv_N"/>
</dbReference>
<gene>
    <name evidence="2" type="ORF">GCM10012282_04480</name>
</gene>
<name>A0A917NM49_9ACTN</name>
<dbReference type="InterPro" id="IPR036162">
    <property type="entry name" value="Resolvase-like_N_sf"/>
</dbReference>
<dbReference type="EMBL" id="BMMU01000001">
    <property type="protein sequence ID" value="GGJ11113.1"/>
    <property type="molecule type" value="Genomic_DNA"/>
</dbReference>
<evidence type="ECO:0000259" key="1">
    <source>
        <dbReference type="Pfam" id="PF00239"/>
    </source>
</evidence>
<sequence length="123" mass="13255">MPKSSCSQAPPTSPSGGQPRALAALRLSNLTSVTTSPARQRATIQLCAERLDFALIGEAADLGVSARQTSPFERPSLSSWLRRPQEYSAVVWSHVDRAVRSVAHMDELSATARRRTRPVADGA</sequence>
<reference evidence="2" key="1">
    <citation type="journal article" date="2014" name="Int. J. Syst. Evol. Microbiol.">
        <title>Complete genome sequence of Corynebacterium casei LMG S-19264T (=DSM 44701T), isolated from a smear-ripened cheese.</title>
        <authorList>
            <consortium name="US DOE Joint Genome Institute (JGI-PGF)"/>
            <person name="Walter F."/>
            <person name="Albersmeier A."/>
            <person name="Kalinowski J."/>
            <person name="Ruckert C."/>
        </authorList>
    </citation>
    <scope>NUCLEOTIDE SEQUENCE</scope>
    <source>
        <strain evidence="2">CGMCC 4.7272</strain>
    </source>
</reference>
<evidence type="ECO:0000313" key="2">
    <source>
        <dbReference type="EMBL" id="GGJ11113.1"/>
    </source>
</evidence>
<comment type="caution">
    <text evidence="2">The sequence shown here is derived from an EMBL/GenBank/DDBJ whole genome shotgun (WGS) entry which is preliminary data.</text>
</comment>
<keyword evidence="3" id="KW-1185">Reference proteome</keyword>
<dbReference type="RefSeq" id="WP_373287173.1">
    <property type="nucleotide sequence ID" value="NZ_BAABER010000013.1"/>
</dbReference>
<evidence type="ECO:0000313" key="3">
    <source>
        <dbReference type="Proteomes" id="UP000625682"/>
    </source>
</evidence>